<comment type="cofactor">
    <cofactor evidence="1">
        <name>Ca(2+)</name>
        <dbReference type="ChEBI" id="CHEBI:29108"/>
    </cofactor>
</comment>
<keyword evidence="6" id="KW-0106">Calcium</keyword>
<evidence type="ECO:0000256" key="6">
    <source>
        <dbReference type="ARBA" id="ARBA00022837"/>
    </source>
</evidence>
<feature type="region of interest" description="Disordered" evidence="7">
    <location>
        <begin position="636"/>
        <end position="657"/>
    </location>
</feature>
<evidence type="ECO:0000256" key="5">
    <source>
        <dbReference type="ARBA" id="ARBA00022801"/>
    </source>
</evidence>
<evidence type="ECO:0000313" key="10">
    <source>
        <dbReference type="EMBL" id="VGO13525.1"/>
    </source>
</evidence>
<dbReference type="InterPro" id="IPR000917">
    <property type="entry name" value="Sulfatase_N"/>
</dbReference>
<dbReference type="PROSITE" id="PS50222">
    <property type="entry name" value="EF_HAND_2"/>
    <property type="match status" value="1"/>
</dbReference>
<dbReference type="Gene3D" id="3.40.720.10">
    <property type="entry name" value="Alkaline Phosphatase, subunit A"/>
    <property type="match status" value="1"/>
</dbReference>
<dbReference type="AlphaFoldDB" id="A0A6C2U0W7"/>
<organism evidence="10 11">
    <name type="scientific">Pontiella desulfatans</name>
    <dbReference type="NCBI Taxonomy" id="2750659"/>
    <lineage>
        <taxon>Bacteria</taxon>
        <taxon>Pseudomonadati</taxon>
        <taxon>Kiritimatiellota</taxon>
        <taxon>Kiritimatiellia</taxon>
        <taxon>Kiritimatiellales</taxon>
        <taxon>Pontiellaceae</taxon>
        <taxon>Pontiella</taxon>
    </lineage>
</organism>
<dbReference type="PANTHER" id="PTHR45953">
    <property type="entry name" value="IDURONATE 2-SULFATASE"/>
    <property type="match status" value="1"/>
</dbReference>
<dbReference type="GO" id="GO:0004423">
    <property type="term" value="F:iduronate-2-sulfatase activity"/>
    <property type="evidence" value="ECO:0007669"/>
    <property type="project" value="InterPro"/>
</dbReference>
<dbReference type="InterPro" id="IPR017850">
    <property type="entry name" value="Alkaline_phosphatase_core_sf"/>
</dbReference>
<evidence type="ECO:0000256" key="2">
    <source>
        <dbReference type="ARBA" id="ARBA00008779"/>
    </source>
</evidence>
<comment type="similarity">
    <text evidence="2">Belongs to the sulfatase family.</text>
</comment>
<dbReference type="SUPFAM" id="SSF53649">
    <property type="entry name" value="Alkaline phosphatase-like"/>
    <property type="match status" value="1"/>
</dbReference>
<evidence type="ECO:0000256" key="1">
    <source>
        <dbReference type="ARBA" id="ARBA00001913"/>
    </source>
</evidence>
<evidence type="ECO:0000256" key="4">
    <source>
        <dbReference type="ARBA" id="ARBA00022729"/>
    </source>
</evidence>
<dbReference type="Gene3D" id="2.60.120.260">
    <property type="entry name" value="Galactose-binding domain-like"/>
    <property type="match status" value="1"/>
</dbReference>
<feature type="region of interest" description="Disordered" evidence="7">
    <location>
        <begin position="693"/>
        <end position="714"/>
    </location>
</feature>
<protein>
    <submittedName>
        <fullName evidence="10">Choline-sulfatase</fullName>
    </submittedName>
</protein>
<dbReference type="InterPro" id="IPR002048">
    <property type="entry name" value="EF_hand_dom"/>
</dbReference>
<evidence type="ECO:0000259" key="9">
    <source>
        <dbReference type="PROSITE" id="PS50222"/>
    </source>
</evidence>
<name>A0A6C2U0W7_PONDE</name>
<evidence type="ECO:0000256" key="8">
    <source>
        <dbReference type="SAM" id="SignalP"/>
    </source>
</evidence>
<dbReference type="RefSeq" id="WP_246046727.1">
    <property type="nucleotide sequence ID" value="NZ_CAAHFG010000001.1"/>
</dbReference>
<dbReference type="GO" id="GO:0005737">
    <property type="term" value="C:cytoplasm"/>
    <property type="evidence" value="ECO:0007669"/>
    <property type="project" value="TreeGrafter"/>
</dbReference>
<keyword evidence="11" id="KW-1185">Reference proteome</keyword>
<evidence type="ECO:0000256" key="3">
    <source>
        <dbReference type="ARBA" id="ARBA00022723"/>
    </source>
</evidence>
<keyword evidence="5" id="KW-0378">Hydrolase</keyword>
<proteinExistence type="inferred from homology"/>
<keyword evidence="4 8" id="KW-0732">Signal</keyword>
<dbReference type="Pfam" id="PF00884">
    <property type="entry name" value="Sulfatase"/>
    <property type="match status" value="1"/>
</dbReference>
<dbReference type="PANTHER" id="PTHR45953:SF1">
    <property type="entry name" value="IDURONATE 2-SULFATASE"/>
    <property type="match status" value="1"/>
</dbReference>
<reference evidence="10 11" key="1">
    <citation type="submission" date="2019-04" db="EMBL/GenBank/DDBJ databases">
        <authorList>
            <person name="Van Vliet M D."/>
        </authorList>
    </citation>
    <scope>NUCLEOTIDE SEQUENCE [LARGE SCALE GENOMIC DNA]</scope>
    <source>
        <strain evidence="10 11">F1</strain>
    </source>
</reference>
<evidence type="ECO:0000313" key="11">
    <source>
        <dbReference type="Proteomes" id="UP000366872"/>
    </source>
</evidence>
<dbReference type="GO" id="GO:0005509">
    <property type="term" value="F:calcium ion binding"/>
    <property type="evidence" value="ECO:0007669"/>
    <property type="project" value="InterPro"/>
</dbReference>
<dbReference type="PROSITE" id="PS00018">
    <property type="entry name" value="EF_HAND_1"/>
    <property type="match status" value="1"/>
</dbReference>
<dbReference type="InterPro" id="IPR018247">
    <property type="entry name" value="EF_Hand_1_Ca_BS"/>
</dbReference>
<sequence>MKVMNSFSFAFRVRPSLCPKGGTWRVMVGVLSLLSSVAAFAAQKPSVLLINVDDWNDWNSVLKGHPQAITPNIERLAERGVTFSNAICASPSCGPSRPSLFTGIAPSRSGKISNDSRGPWRFYVGPDAVTIPKLFSQNGWKSIGIAKNFHSGDEPEFDTYIPPFKTPKKLKGVGIKLNASAIWDIADIPASEMGDYKAATAGIEAIASNVNPLFLSVGIFRPHVPWIVPQKYFDMYPVETLQLSERREDDLNDLPERFKLVAGFEAKFGKGYHDMLVEKGYDKQFVRAYLASVTFADEQVGRILDAWYASPYAETGYVVLWSDHGYMLGEKGAWSKIKPWYDSSRSNFMIAGPGLPKGAVCGKAVSLLDLYPTLVELIGLPNPPQRLDGNSLVPLLKNPNADWDRPVRMTSQMDGVFFESILDNDFRMTRLATGETELYKLADDPHEFRNLAANPEYAPVIRKLEKHLSFSYPEIPADGWVEAESVPAQTSADYNRRENSHYPRTDANASGGKIICVDFKKGPNTYIEFIFDVPAAGTYRIGATVAGSGTYSVLVDNVKNDAAQSEAAYPMKTIGMLEPSGALSDVRIGVVRFDEPGLKIIRFVSTGPKQQVKFDRLHLFKDDSATVAEAALPVAAPKTSKRHTKSPGKNSWASPEEWSRDRSGLEWLFPYIDQNRDGKIDAAEYEALQQFKKKHGKHWKDQARKELETAGRTQ</sequence>
<keyword evidence="3" id="KW-0479">Metal-binding</keyword>
<evidence type="ECO:0000256" key="7">
    <source>
        <dbReference type="SAM" id="MobiDB-lite"/>
    </source>
</evidence>
<feature type="domain" description="EF-hand" evidence="9">
    <location>
        <begin position="660"/>
        <end position="695"/>
    </location>
</feature>
<dbReference type="Proteomes" id="UP000366872">
    <property type="component" value="Unassembled WGS sequence"/>
</dbReference>
<dbReference type="CDD" id="cd16030">
    <property type="entry name" value="iduronate-2-sulfatase"/>
    <property type="match status" value="1"/>
</dbReference>
<feature type="chain" id="PRO_5028829374" evidence="8">
    <location>
        <begin position="42"/>
        <end position="714"/>
    </location>
</feature>
<feature type="compositionally biased region" description="Basic and acidic residues" evidence="7">
    <location>
        <begin position="699"/>
        <end position="714"/>
    </location>
</feature>
<dbReference type="InterPro" id="IPR035874">
    <property type="entry name" value="IDS"/>
</dbReference>
<accession>A0A6C2U0W7</accession>
<feature type="signal peptide" evidence="8">
    <location>
        <begin position="1"/>
        <end position="41"/>
    </location>
</feature>
<dbReference type="EMBL" id="CAAHFG010000001">
    <property type="protein sequence ID" value="VGO13525.1"/>
    <property type="molecule type" value="Genomic_DNA"/>
</dbReference>
<dbReference type="InterPro" id="IPR024607">
    <property type="entry name" value="Sulfatase_CS"/>
</dbReference>
<dbReference type="PROSITE" id="PS00523">
    <property type="entry name" value="SULFATASE_1"/>
    <property type="match status" value="1"/>
</dbReference>
<gene>
    <name evidence="10" type="primary">betC_40</name>
    <name evidence="10" type="ORF">PDESU_02082</name>
</gene>